<feature type="transmembrane region" description="Helical" evidence="8">
    <location>
        <begin position="210"/>
        <end position="233"/>
    </location>
</feature>
<evidence type="ECO:0000256" key="7">
    <source>
        <dbReference type="ARBA" id="ARBA00040595"/>
    </source>
</evidence>
<dbReference type="SUPFAM" id="SSF103481">
    <property type="entry name" value="Multidrug resistance efflux transporter EmrE"/>
    <property type="match status" value="2"/>
</dbReference>
<evidence type="ECO:0000256" key="4">
    <source>
        <dbReference type="ARBA" id="ARBA00022692"/>
    </source>
</evidence>
<evidence type="ECO:0000256" key="2">
    <source>
        <dbReference type="ARBA" id="ARBA00009853"/>
    </source>
</evidence>
<feature type="domain" description="EamA" evidence="9">
    <location>
        <begin position="175"/>
        <end position="309"/>
    </location>
</feature>
<organism evidence="10 11">
    <name type="scientific">Xenorhabdus yunnanensis</name>
    <dbReference type="NCBI Taxonomy" id="3025878"/>
    <lineage>
        <taxon>Bacteria</taxon>
        <taxon>Pseudomonadati</taxon>
        <taxon>Pseudomonadota</taxon>
        <taxon>Gammaproteobacteria</taxon>
        <taxon>Enterobacterales</taxon>
        <taxon>Morganellaceae</taxon>
        <taxon>Xenorhabdus</taxon>
    </lineage>
</organism>
<dbReference type="InterPro" id="IPR037185">
    <property type="entry name" value="EmrE-like"/>
</dbReference>
<feature type="transmembrane region" description="Helical" evidence="8">
    <location>
        <begin position="239"/>
        <end position="258"/>
    </location>
</feature>
<dbReference type="Proteomes" id="UP001217178">
    <property type="component" value="Unassembled WGS sequence"/>
</dbReference>
<dbReference type="PANTHER" id="PTHR32322:SF18">
    <property type="entry name" value="S-ADENOSYLMETHIONINE_S-ADENOSYLHOMOCYSTEINE TRANSPORTER"/>
    <property type="match status" value="1"/>
</dbReference>
<dbReference type="Pfam" id="PF00892">
    <property type="entry name" value="EamA"/>
    <property type="match status" value="2"/>
</dbReference>
<evidence type="ECO:0000256" key="1">
    <source>
        <dbReference type="ARBA" id="ARBA00004651"/>
    </source>
</evidence>
<keyword evidence="11" id="KW-1185">Reference proteome</keyword>
<comment type="caution">
    <text evidence="10">The sequence shown here is derived from an EMBL/GenBank/DDBJ whole genome shotgun (WGS) entry which is preliminary data.</text>
</comment>
<evidence type="ECO:0000313" key="10">
    <source>
        <dbReference type="EMBL" id="MDC9588854.1"/>
    </source>
</evidence>
<accession>A0ABT5LG73</accession>
<proteinExistence type="inferred from homology"/>
<evidence type="ECO:0000313" key="11">
    <source>
        <dbReference type="Proteomes" id="UP001217178"/>
    </source>
</evidence>
<feature type="transmembrane region" description="Helical" evidence="8">
    <location>
        <begin position="270"/>
        <end position="288"/>
    </location>
</feature>
<feature type="domain" description="EamA" evidence="9">
    <location>
        <begin position="26"/>
        <end position="160"/>
    </location>
</feature>
<feature type="transmembrane region" description="Helical" evidence="8">
    <location>
        <begin position="294"/>
        <end position="320"/>
    </location>
</feature>
<comment type="similarity">
    <text evidence="2">Belongs to the drug/metabolite transporter (DMT) superfamily. 10 TMS drug/metabolite exporter (DME) (TC 2.A.7.3) family.</text>
</comment>
<dbReference type="InterPro" id="IPR050638">
    <property type="entry name" value="AA-Vitamin_Transporters"/>
</dbReference>
<feature type="transmembrane region" description="Helical" evidence="8">
    <location>
        <begin position="58"/>
        <end position="75"/>
    </location>
</feature>
<evidence type="ECO:0000256" key="8">
    <source>
        <dbReference type="SAM" id="Phobius"/>
    </source>
</evidence>
<evidence type="ECO:0000256" key="6">
    <source>
        <dbReference type="ARBA" id="ARBA00023136"/>
    </source>
</evidence>
<dbReference type="EMBL" id="JAQRFI010000009">
    <property type="protein sequence ID" value="MDC9588854.1"/>
    <property type="molecule type" value="Genomic_DNA"/>
</dbReference>
<evidence type="ECO:0000256" key="5">
    <source>
        <dbReference type="ARBA" id="ARBA00022989"/>
    </source>
</evidence>
<dbReference type="PANTHER" id="PTHR32322">
    <property type="entry name" value="INNER MEMBRANE TRANSPORTER"/>
    <property type="match status" value="1"/>
</dbReference>
<gene>
    <name evidence="10" type="ORF">PSI23_05850</name>
</gene>
<keyword evidence="6 8" id="KW-0472">Membrane</keyword>
<keyword evidence="5 8" id="KW-1133">Transmembrane helix</keyword>
<protein>
    <recommendedName>
        <fullName evidence="7">Threonine/homoserine exporter RhtA</fullName>
    </recommendedName>
</protein>
<name>A0ABT5LG73_9GAMM</name>
<feature type="transmembrane region" description="Helical" evidence="8">
    <location>
        <begin position="87"/>
        <end position="110"/>
    </location>
</feature>
<keyword evidence="4 8" id="KW-0812">Transmembrane</keyword>
<evidence type="ECO:0000259" key="9">
    <source>
        <dbReference type="Pfam" id="PF00892"/>
    </source>
</evidence>
<dbReference type="RefSeq" id="WP_273554205.1">
    <property type="nucleotide sequence ID" value="NZ_JAQRFI010000009.1"/>
</dbReference>
<evidence type="ECO:0000256" key="3">
    <source>
        <dbReference type="ARBA" id="ARBA00022475"/>
    </source>
</evidence>
<reference evidence="10 11" key="1">
    <citation type="submission" date="2023-02" db="EMBL/GenBank/DDBJ databases">
        <title>Entomopathogenic bacteria.</title>
        <authorList>
            <person name="Machado R.A."/>
        </authorList>
    </citation>
    <scope>NUCLEOTIDE SEQUENCE [LARGE SCALE GENOMIC DNA]</scope>
    <source>
        <strain evidence="10 11">XENO-10</strain>
    </source>
</reference>
<feature type="transmembrane region" description="Helical" evidence="8">
    <location>
        <begin position="116"/>
        <end position="136"/>
    </location>
</feature>
<feature type="transmembrane region" description="Helical" evidence="8">
    <location>
        <begin position="148"/>
        <end position="166"/>
    </location>
</feature>
<comment type="subcellular location">
    <subcellularLocation>
        <location evidence="1">Cell membrane</location>
        <topology evidence="1">Multi-pass membrane protein</topology>
    </subcellularLocation>
</comment>
<dbReference type="InterPro" id="IPR000620">
    <property type="entry name" value="EamA_dom"/>
</dbReference>
<sequence length="326" mass="35345">MILPKITLLEINQKIKVMSMKTTPQLAIVLTLIATFFWGSNFQVTKFALASLPPWTASVERFFYAVICIFIFLAWKEGIHSKVLKKNWCAFIVLGAIGVAGFNGAFFVGLQSSNPVTAALIVATTPISANIMEAIIYRRLPEFMRITGMVISLLGVALVITNGQLVLGGEVQVATGDIMIFMGSLGWSIYTVGIRVFVKDATPLEVTSWTMLFGAIILVFIALFVESPIIALSSGTFESHLACIYIGIGGSTIAYLFWNMGVAIRGAGKTAIFFNFVPIFALIIQIMMGDVPIWSQLIGIVMTIVGVLLGLGSITVGKLFKGILRN</sequence>
<keyword evidence="3" id="KW-1003">Cell membrane</keyword>
<feature type="transmembrane region" description="Helical" evidence="8">
    <location>
        <begin position="178"/>
        <end position="198"/>
    </location>
</feature>